<reference evidence="4" key="1">
    <citation type="journal article" date="2019" name="Int. J. Syst. Evol. Microbiol.">
        <title>The Global Catalogue of Microorganisms (GCM) 10K type strain sequencing project: providing services to taxonomists for standard genome sequencing and annotation.</title>
        <authorList>
            <consortium name="The Broad Institute Genomics Platform"/>
            <consortium name="The Broad Institute Genome Sequencing Center for Infectious Disease"/>
            <person name="Wu L."/>
            <person name="Ma J."/>
        </authorList>
    </citation>
    <scope>NUCLEOTIDE SEQUENCE [LARGE SCALE GENOMIC DNA]</scope>
    <source>
        <strain evidence="4">JCM 18409</strain>
    </source>
</reference>
<proteinExistence type="inferred from homology"/>
<dbReference type="PRINTS" id="PR01438">
    <property type="entry name" value="UNVRSLSTRESS"/>
</dbReference>
<evidence type="ECO:0000256" key="1">
    <source>
        <dbReference type="ARBA" id="ARBA00008791"/>
    </source>
</evidence>
<evidence type="ECO:0000313" key="3">
    <source>
        <dbReference type="EMBL" id="GAA5030703.1"/>
    </source>
</evidence>
<protein>
    <submittedName>
        <fullName evidence="3">Universal stress protein</fullName>
    </submittedName>
</protein>
<dbReference type="CDD" id="cd00293">
    <property type="entry name" value="USP-like"/>
    <property type="match status" value="1"/>
</dbReference>
<sequence length="140" mass="14627">MFDRILVAVDGTAACHSAVETTAELASLTGATVRVLHVDTSDVVYDTVVELEDDPTAHRTLQDAVSALQQAGVEADGELLDGLVSDVAPAIEEAAQRFDADLIVVSPHHRGRLASWFTPSVSDAIAHSSGTAVLLAPGRN</sequence>
<dbReference type="EMBL" id="BAABKB010000033">
    <property type="protein sequence ID" value="GAA5030703.1"/>
    <property type="molecule type" value="Genomic_DNA"/>
</dbReference>
<dbReference type="InterPro" id="IPR014729">
    <property type="entry name" value="Rossmann-like_a/b/a_fold"/>
</dbReference>
<dbReference type="InterPro" id="IPR006016">
    <property type="entry name" value="UspA"/>
</dbReference>
<dbReference type="RefSeq" id="WP_345656942.1">
    <property type="nucleotide sequence ID" value="NZ_BAABKB010000033.1"/>
</dbReference>
<evidence type="ECO:0000313" key="4">
    <source>
        <dbReference type="Proteomes" id="UP001501759"/>
    </source>
</evidence>
<dbReference type="SUPFAM" id="SSF52402">
    <property type="entry name" value="Adenine nucleotide alpha hydrolases-like"/>
    <property type="match status" value="1"/>
</dbReference>
<gene>
    <name evidence="3" type="ORF">GCM10023335_71400</name>
</gene>
<dbReference type="Gene3D" id="3.40.50.620">
    <property type="entry name" value="HUPs"/>
    <property type="match status" value="1"/>
</dbReference>
<evidence type="ECO:0000259" key="2">
    <source>
        <dbReference type="Pfam" id="PF00582"/>
    </source>
</evidence>
<feature type="domain" description="UspA" evidence="2">
    <location>
        <begin position="1"/>
        <end position="136"/>
    </location>
</feature>
<comment type="caution">
    <text evidence="3">The sequence shown here is derived from an EMBL/GenBank/DDBJ whole genome shotgun (WGS) entry which is preliminary data.</text>
</comment>
<comment type="similarity">
    <text evidence="1">Belongs to the universal stress protein A family.</text>
</comment>
<dbReference type="Pfam" id="PF00582">
    <property type="entry name" value="Usp"/>
    <property type="match status" value="1"/>
</dbReference>
<accession>A0ABP9JFV8</accession>
<dbReference type="PANTHER" id="PTHR46268">
    <property type="entry name" value="STRESS RESPONSE PROTEIN NHAX"/>
    <property type="match status" value="1"/>
</dbReference>
<name>A0ABP9JFV8_9ACTN</name>
<dbReference type="PANTHER" id="PTHR46268:SF6">
    <property type="entry name" value="UNIVERSAL STRESS PROTEIN UP12"/>
    <property type="match status" value="1"/>
</dbReference>
<keyword evidence="4" id="KW-1185">Reference proteome</keyword>
<dbReference type="InterPro" id="IPR006015">
    <property type="entry name" value="Universal_stress_UspA"/>
</dbReference>
<dbReference type="Proteomes" id="UP001501759">
    <property type="component" value="Unassembled WGS sequence"/>
</dbReference>
<organism evidence="3 4">
    <name type="scientific">Streptomyces siamensis</name>
    <dbReference type="NCBI Taxonomy" id="1274986"/>
    <lineage>
        <taxon>Bacteria</taxon>
        <taxon>Bacillati</taxon>
        <taxon>Actinomycetota</taxon>
        <taxon>Actinomycetes</taxon>
        <taxon>Kitasatosporales</taxon>
        <taxon>Streptomycetaceae</taxon>
        <taxon>Streptomyces</taxon>
    </lineage>
</organism>